<keyword evidence="6 8" id="KW-0057">Aromatic amino acid biosynthesis</keyword>
<dbReference type="Gene3D" id="3.20.20.70">
    <property type="entry name" value="Aldolase class I"/>
    <property type="match status" value="1"/>
</dbReference>
<dbReference type="PANTHER" id="PTHR22854:SF2">
    <property type="entry name" value="INDOLE-3-GLYCEROL-PHOSPHATE SYNTHASE"/>
    <property type="match status" value="1"/>
</dbReference>
<organism evidence="10 11">
    <name type="scientific">Leptospirillum ferriphilum</name>
    <dbReference type="NCBI Taxonomy" id="178606"/>
    <lineage>
        <taxon>Bacteria</taxon>
        <taxon>Pseudomonadati</taxon>
        <taxon>Nitrospirota</taxon>
        <taxon>Nitrospiria</taxon>
        <taxon>Nitrospirales</taxon>
        <taxon>Nitrospiraceae</taxon>
        <taxon>Leptospirillum</taxon>
    </lineage>
</organism>
<dbReference type="OMA" id="RGPHDLI"/>
<evidence type="ECO:0000256" key="6">
    <source>
        <dbReference type="ARBA" id="ARBA00023141"/>
    </source>
</evidence>
<dbReference type="NCBIfam" id="NF001377">
    <property type="entry name" value="PRK00278.2-4"/>
    <property type="match status" value="1"/>
</dbReference>
<comment type="pathway">
    <text evidence="2 8">Amino-acid biosynthesis; L-tryptophan biosynthesis; L-tryptophan from chorismate: step 4/5.</text>
</comment>
<sequence>MGRSIEDHPLLSRIVRSKQVEVEASERVRPFSQLEQDVCSMREQPLSPKLIWSGGKKSLRVIAETKKKSPSRGVIREPYDPMAIVSGYLMNGASGISVLTDEPFFGGHPNDLRLLKEKLASETRVPFLRKDFLILPYQIWESRFLGADIVLLIVRILSFDRLSEMIALSRRLGLSALVEVHSREELDMALDAGSDLVGVNHRDLDSLVIDLGLSEELVPHIPKGVLRVAESGLKTPKDRKRMENLGYDAVLVGESFLSAPDPGEALKEFLRDVD</sequence>
<protein>
    <recommendedName>
        <fullName evidence="8">Indole-3-glycerol phosphate synthase</fullName>
        <shortName evidence="8">IGPS</shortName>
        <ecNumber evidence="8">4.1.1.48</ecNumber>
    </recommendedName>
</protein>
<evidence type="ECO:0000256" key="5">
    <source>
        <dbReference type="ARBA" id="ARBA00022822"/>
    </source>
</evidence>
<dbReference type="PATRIC" id="fig|178606.4.peg.2014"/>
<dbReference type="SUPFAM" id="SSF51366">
    <property type="entry name" value="Ribulose-phoshate binding barrel"/>
    <property type="match status" value="1"/>
</dbReference>
<dbReference type="EMBL" id="JPGK01000007">
    <property type="protein sequence ID" value="KGA93389.1"/>
    <property type="molecule type" value="Genomic_DNA"/>
</dbReference>
<dbReference type="FunFam" id="3.20.20.70:FF:000024">
    <property type="entry name" value="Indole-3-glycerol phosphate synthase"/>
    <property type="match status" value="1"/>
</dbReference>
<comment type="caution">
    <text evidence="10">The sequence shown here is derived from an EMBL/GenBank/DDBJ whole genome shotgun (WGS) entry which is preliminary data.</text>
</comment>
<evidence type="ECO:0000256" key="8">
    <source>
        <dbReference type="HAMAP-Rule" id="MF_00134"/>
    </source>
</evidence>
<proteinExistence type="inferred from homology"/>
<comment type="catalytic activity">
    <reaction evidence="1 8">
        <text>1-(2-carboxyphenylamino)-1-deoxy-D-ribulose 5-phosphate + H(+) = (1S,2R)-1-C-(indol-3-yl)glycerol 3-phosphate + CO2 + H2O</text>
        <dbReference type="Rhea" id="RHEA:23476"/>
        <dbReference type="ChEBI" id="CHEBI:15377"/>
        <dbReference type="ChEBI" id="CHEBI:15378"/>
        <dbReference type="ChEBI" id="CHEBI:16526"/>
        <dbReference type="ChEBI" id="CHEBI:58613"/>
        <dbReference type="ChEBI" id="CHEBI:58866"/>
        <dbReference type="EC" id="4.1.1.48"/>
    </reaction>
</comment>
<keyword evidence="7 8" id="KW-0456">Lyase</keyword>
<evidence type="ECO:0000256" key="7">
    <source>
        <dbReference type="ARBA" id="ARBA00023239"/>
    </source>
</evidence>
<dbReference type="GO" id="GO:0004425">
    <property type="term" value="F:indole-3-glycerol-phosphate synthase activity"/>
    <property type="evidence" value="ECO:0007669"/>
    <property type="project" value="UniProtKB-UniRule"/>
</dbReference>
<dbReference type="InterPro" id="IPR013785">
    <property type="entry name" value="Aldolase_TIM"/>
</dbReference>
<evidence type="ECO:0000313" key="11">
    <source>
        <dbReference type="Proteomes" id="UP000029452"/>
    </source>
</evidence>
<keyword evidence="4 8" id="KW-0210">Decarboxylase</keyword>
<evidence type="ECO:0000313" key="10">
    <source>
        <dbReference type="EMBL" id="KGA93389.1"/>
    </source>
</evidence>
<dbReference type="Pfam" id="PF00218">
    <property type="entry name" value="IGPS"/>
    <property type="match status" value="1"/>
</dbReference>
<dbReference type="AlphaFoldDB" id="A0A094X487"/>
<evidence type="ECO:0000256" key="3">
    <source>
        <dbReference type="ARBA" id="ARBA00022605"/>
    </source>
</evidence>
<dbReference type="Proteomes" id="UP000029452">
    <property type="component" value="Unassembled WGS sequence"/>
</dbReference>
<evidence type="ECO:0000256" key="4">
    <source>
        <dbReference type="ARBA" id="ARBA00022793"/>
    </source>
</evidence>
<gene>
    <name evidence="8" type="primary">trpC</name>
    <name evidence="10" type="ORF">LptCag_0425</name>
</gene>
<dbReference type="OrthoDB" id="9804217at2"/>
<keyword evidence="3 8" id="KW-0028">Amino-acid biosynthesis</keyword>
<reference evidence="10 11" key="1">
    <citation type="submission" date="2014-06" db="EMBL/GenBank/DDBJ databases">
        <title>Draft genome sequence of iron oxidizing acidophile Leptospirillum ferriphilum DSM14647.</title>
        <authorList>
            <person name="Cardenas J.P."/>
            <person name="Lazcano M."/>
            <person name="Ossandon F.J."/>
            <person name="Corbett M."/>
            <person name="Holmes D.S."/>
            <person name="Watkin E."/>
        </authorList>
    </citation>
    <scope>NUCLEOTIDE SEQUENCE [LARGE SCALE GENOMIC DNA]</scope>
    <source>
        <strain evidence="10 11">DSM 14647</strain>
    </source>
</reference>
<evidence type="ECO:0000256" key="2">
    <source>
        <dbReference type="ARBA" id="ARBA00004696"/>
    </source>
</evidence>
<evidence type="ECO:0000256" key="1">
    <source>
        <dbReference type="ARBA" id="ARBA00001633"/>
    </source>
</evidence>
<dbReference type="EC" id="4.1.1.48" evidence="8"/>
<comment type="similarity">
    <text evidence="8">Belongs to the TrpC family.</text>
</comment>
<dbReference type="GO" id="GO:0000162">
    <property type="term" value="P:L-tryptophan biosynthetic process"/>
    <property type="evidence" value="ECO:0007669"/>
    <property type="project" value="UniProtKB-UniRule"/>
</dbReference>
<name>A0A094X487_9BACT</name>
<evidence type="ECO:0000259" key="9">
    <source>
        <dbReference type="Pfam" id="PF00218"/>
    </source>
</evidence>
<dbReference type="UniPathway" id="UPA00035">
    <property type="reaction ID" value="UER00043"/>
</dbReference>
<dbReference type="InterPro" id="IPR011060">
    <property type="entry name" value="RibuloseP-bd_barrel"/>
</dbReference>
<dbReference type="RefSeq" id="WP_014961649.1">
    <property type="nucleotide sequence ID" value="NZ_JBPKCJ010000006.1"/>
</dbReference>
<feature type="domain" description="Indole-3-glycerol phosphate synthase" evidence="9">
    <location>
        <begin position="11"/>
        <end position="268"/>
    </location>
</feature>
<dbReference type="PANTHER" id="PTHR22854">
    <property type="entry name" value="TRYPTOPHAN BIOSYNTHESIS PROTEIN"/>
    <property type="match status" value="1"/>
</dbReference>
<keyword evidence="5 8" id="KW-0822">Tryptophan biosynthesis</keyword>
<dbReference type="HAMAP" id="MF_00134_B">
    <property type="entry name" value="IGPS_B"/>
    <property type="match status" value="1"/>
</dbReference>
<dbReference type="CDD" id="cd00331">
    <property type="entry name" value="IGPS"/>
    <property type="match status" value="1"/>
</dbReference>
<dbReference type="InterPro" id="IPR013798">
    <property type="entry name" value="Indole-3-glycerol_P_synth_dom"/>
</dbReference>
<dbReference type="GO" id="GO:0004640">
    <property type="term" value="F:phosphoribosylanthranilate isomerase activity"/>
    <property type="evidence" value="ECO:0007669"/>
    <property type="project" value="TreeGrafter"/>
</dbReference>
<accession>A0A094X487</accession>
<dbReference type="InterPro" id="IPR045186">
    <property type="entry name" value="Indole-3-glycerol_P_synth"/>
</dbReference>